<feature type="domain" description="Calponin-homology (CH)" evidence="16">
    <location>
        <begin position="410"/>
        <end position="515"/>
    </location>
</feature>
<evidence type="ECO:0000256" key="12">
    <source>
        <dbReference type="ARBA" id="ARBA00023212"/>
    </source>
</evidence>
<dbReference type="InParanoid" id="A0A6I8U6S4"/>
<dbReference type="FunFam" id="1.10.418.10:FF:000033">
    <property type="entry name" value="nesprin-1 isoform X1"/>
    <property type="match status" value="1"/>
</dbReference>
<keyword evidence="10" id="KW-0472">Membrane</keyword>
<dbReference type="Proteomes" id="UP000008820">
    <property type="component" value="Chromosome 2"/>
</dbReference>
<keyword evidence="5" id="KW-0963">Cytoplasm</keyword>
<protein>
    <recommendedName>
        <fullName evidence="16">Calponin-homology (CH) domain-containing protein</fullName>
    </recommendedName>
</protein>
<evidence type="ECO:0000256" key="8">
    <source>
        <dbReference type="ARBA" id="ARBA00022989"/>
    </source>
</evidence>
<gene>
    <name evidence="17" type="primary">110675257</name>
</gene>
<feature type="compositionally biased region" description="Low complexity" evidence="15">
    <location>
        <begin position="1"/>
        <end position="14"/>
    </location>
</feature>
<dbReference type="GO" id="GO:0030017">
    <property type="term" value="C:sarcomere"/>
    <property type="evidence" value="ECO:0007669"/>
    <property type="project" value="UniProtKB-SubCell"/>
</dbReference>
<evidence type="ECO:0000313" key="18">
    <source>
        <dbReference type="Proteomes" id="UP000008820"/>
    </source>
</evidence>
<dbReference type="GO" id="GO:0051015">
    <property type="term" value="F:actin filament binding"/>
    <property type="evidence" value="ECO:0007669"/>
    <property type="project" value="TreeGrafter"/>
</dbReference>
<feature type="coiled-coil region" evidence="14">
    <location>
        <begin position="4467"/>
        <end position="4523"/>
    </location>
</feature>
<dbReference type="PANTHER" id="PTHR47535:SF1">
    <property type="entry name" value="NESPRIN-1"/>
    <property type="match status" value="1"/>
</dbReference>
<dbReference type="GO" id="GO:0007097">
    <property type="term" value="P:nuclear migration"/>
    <property type="evidence" value="ECO:0007669"/>
    <property type="project" value="UniProtKB-ARBA"/>
</dbReference>
<dbReference type="Gene3D" id="1.20.58.60">
    <property type="match status" value="17"/>
</dbReference>
<dbReference type="OrthoDB" id="6538186at2759"/>
<evidence type="ECO:0000256" key="14">
    <source>
        <dbReference type="SAM" id="Coils"/>
    </source>
</evidence>
<dbReference type="InterPro" id="IPR018159">
    <property type="entry name" value="Spectrin/alpha-actinin"/>
</dbReference>
<dbReference type="FunFam" id="1.20.58.60:FF:000230">
    <property type="entry name" value="Uncharacterized protein, isoform D"/>
    <property type="match status" value="1"/>
</dbReference>
<dbReference type="GO" id="GO:0005856">
    <property type="term" value="C:cytoskeleton"/>
    <property type="evidence" value="ECO:0007669"/>
    <property type="project" value="UniProtKB-SubCell"/>
</dbReference>
<comment type="subcellular location">
    <subcellularLocation>
        <location evidence="3">Cytoplasm</location>
        <location evidence="3">Cytoskeleton</location>
    </subcellularLocation>
    <subcellularLocation>
        <location evidence="2">Cytoplasm</location>
        <location evidence="2">Myofibril</location>
        <location evidence="2">Sarcomere</location>
    </subcellularLocation>
    <subcellularLocation>
        <location evidence="1">Nucleus membrane</location>
    </subcellularLocation>
</comment>
<dbReference type="SUPFAM" id="SSF46966">
    <property type="entry name" value="Spectrin repeat"/>
    <property type="match status" value="22"/>
</dbReference>
<dbReference type="InterPro" id="IPR001715">
    <property type="entry name" value="CH_dom"/>
</dbReference>
<dbReference type="FunFam" id="1.10.418.10:FF:000037">
    <property type="entry name" value="nesprin-1 isoform X1"/>
    <property type="match status" value="1"/>
</dbReference>
<dbReference type="InterPro" id="IPR047290">
    <property type="entry name" value="CH_SYNE1_rpt1"/>
</dbReference>
<evidence type="ECO:0000313" key="17">
    <source>
        <dbReference type="EnsemblMetazoa" id="AAEL025410-PA"/>
    </source>
</evidence>
<dbReference type="GO" id="GO:0005640">
    <property type="term" value="C:nuclear outer membrane"/>
    <property type="evidence" value="ECO:0007669"/>
    <property type="project" value="TreeGrafter"/>
</dbReference>
<feature type="coiled-coil region" evidence="14">
    <location>
        <begin position="4079"/>
        <end position="4152"/>
    </location>
</feature>
<dbReference type="Pfam" id="PF25034">
    <property type="entry name" value="Spectrin_SYNE1"/>
    <property type="match status" value="1"/>
</dbReference>
<evidence type="ECO:0000256" key="15">
    <source>
        <dbReference type="SAM" id="MobiDB-lite"/>
    </source>
</evidence>
<evidence type="ECO:0000256" key="13">
    <source>
        <dbReference type="ARBA" id="ARBA00023242"/>
    </source>
</evidence>
<keyword evidence="18" id="KW-1185">Reference proteome</keyword>
<keyword evidence="12" id="KW-0206">Cytoskeleton</keyword>
<dbReference type="CDD" id="cd00176">
    <property type="entry name" value="SPEC"/>
    <property type="match status" value="2"/>
</dbReference>
<evidence type="ECO:0000256" key="4">
    <source>
        <dbReference type="ARBA" id="ARBA00008619"/>
    </source>
</evidence>
<dbReference type="GO" id="GO:0008285">
    <property type="term" value="P:negative regulation of cell population proliferation"/>
    <property type="evidence" value="ECO:0007669"/>
    <property type="project" value="TreeGrafter"/>
</dbReference>
<evidence type="ECO:0000256" key="11">
    <source>
        <dbReference type="ARBA" id="ARBA00023203"/>
    </source>
</evidence>
<dbReference type="Gene3D" id="1.10.418.10">
    <property type="entry name" value="Calponin-like domain"/>
    <property type="match status" value="2"/>
</dbReference>
<dbReference type="InterPro" id="IPR002017">
    <property type="entry name" value="Spectrin_repeat"/>
</dbReference>
<evidence type="ECO:0000256" key="1">
    <source>
        <dbReference type="ARBA" id="ARBA00004126"/>
    </source>
</evidence>
<dbReference type="InterPro" id="IPR036872">
    <property type="entry name" value="CH_dom_sf"/>
</dbReference>
<dbReference type="Pfam" id="PF00307">
    <property type="entry name" value="CH"/>
    <property type="match status" value="2"/>
</dbReference>
<dbReference type="SUPFAM" id="SSF47576">
    <property type="entry name" value="Calponin-homology domain, CH-domain"/>
    <property type="match status" value="1"/>
</dbReference>
<evidence type="ECO:0000256" key="5">
    <source>
        <dbReference type="ARBA" id="ARBA00022490"/>
    </source>
</evidence>
<evidence type="ECO:0000256" key="7">
    <source>
        <dbReference type="ARBA" id="ARBA00022737"/>
    </source>
</evidence>
<dbReference type="PROSITE" id="PS50021">
    <property type="entry name" value="CH"/>
    <property type="match status" value="2"/>
</dbReference>
<dbReference type="CDD" id="cd21241">
    <property type="entry name" value="CH_SYNE1_rpt1"/>
    <property type="match status" value="1"/>
</dbReference>
<keyword evidence="9 14" id="KW-0175">Coiled coil</keyword>
<dbReference type="InterPro" id="IPR052403">
    <property type="entry name" value="LINC-complex_assoc"/>
</dbReference>
<evidence type="ECO:0000256" key="6">
    <source>
        <dbReference type="ARBA" id="ARBA00022692"/>
    </source>
</evidence>
<dbReference type="GO" id="GO:0006997">
    <property type="term" value="P:nucleus organization"/>
    <property type="evidence" value="ECO:0007669"/>
    <property type="project" value="UniProtKB-ARBA"/>
</dbReference>
<keyword evidence="8" id="KW-1133">Transmembrane helix</keyword>
<feature type="coiled-coil region" evidence="14">
    <location>
        <begin position="1725"/>
        <end position="1755"/>
    </location>
</feature>
<keyword evidence="6" id="KW-0812">Transmembrane</keyword>
<dbReference type="FunFam" id="1.20.58.60:FF:000188">
    <property type="entry name" value="Uncharacterized protein, isoform D"/>
    <property type="match status" value="1"/>
</dbReference>
<name>A0A6I8U6S4_AEDAE</name>
<dbReference type="PANTHER" id="PTHR47535">
    <property type="entry name" value="MUSCLE-SPECIFIC PROTEIN 300 KDA, ISOFORM G"/>
    <property type="match status" value="1"/>
</dbReference>
<evidence type="ECO:0000256" key="10">
    <source>
        <dbReference type="ARBA" id="ARBA00023136"/>
    </source>
</evidence>
<evidence type="ECO:0000256" key="9">
    <source>
        <dbReference type="ARBA" id="ARBA00023054"/>
    </source>
</evidence>
<feature type="domain" description="Calponin-homology (CH)" evidence="16">
    <location>
        <begin position="250"/>
        <end position="357"/>
    </location>
</feature>
<evidence type="ECO:0000256" key="2">
    <source>
        <dbReference type="ARBA" id="ARBA00004204"/>
    </source>
</evidence>
<accession>A0A6I8U6S4</accession>
<dbReference type="GO" id="GO:0034993">
    <property type="term" value="C:meiotic nuclear membrane microtubule tethering complex"/>
    <property type="evidence" value="ECO:0007669"/>
    <property type="project" value="TreeGrafter"/>
</dbReference>
<comment type="similarity">
    <text evidence="4">Belongs to the nesprin family.</text>
</comment>
<reference evidence="17 18" key="1">
    <citation type="submission" date="2017-06" db="EMBL/GenBank/DDBJ databases">
        <title>Aedes aegypti genome working group (AGWG) sequencing and assembly.</title>
        <authorList>
            <consortium name="Aedes aegypti Genome Working Group (AGWG)"/>
            <person name="Matthews B.J."/>
        </authorList>
    </citation>
    <scope>NUCLEOTIDE SEQUENCE [LARGE SCALE GENOMIC DNA]</scope>
    <source>
        <strain evidence="17 18">LVP_AGWG</strain>
    </source>
</reference>
<keyword evidence="7" id="KW-0677">Repeat</keyword>
<organism evidence="17 18">
    <name type="scientific">Aedes aegypti</name>
    <name type="common">Yellowfever mosquito</name>
    <name type="synonym">Culex aegypti</name>
    <dbReference type="NCBI Taxonomy" id="7159"/>
    <lineage>
        <taxon>Eukaryota</taxon>
        <taxon>Metazoa</taxon>
        <taxon>Ecdysozoa</taxon>
        <taxon>Arthropoda</taxon>
        <taxon>Hexapoda</taxon>
        <taxon>Insecta</taxon>
        <taxon>Pterygota</taxon>
        <taxon>Neoptera</taxon>
        <taxon>Endopterygota</taxon>
        <taxon>Diptera</taxon>
        <taxon>Nematocera</taxon>
        <taxon>Culicoidea</taxon>
        <taxon>Culicidae</taxon>
        <taxon>Culicinae</taxon>
        <taxon>Aedini</taxon>
        <taxon>Aedes</taxon>
        <taxon>Stegomyia</taxon>
    </lineage>
</organism>
<feature type="region of interest" description="Disordered" evidence="15">
    <location>
        <begin position="1"/>
        <end position="53"/>
    </location>
</feature>
<reference evidence="17" key="2">
    <citation type="submission" date="2020-05" db="UniProtKB">
        <authorList>
            <consortium name="EnsemblMetazoa"/>
        </authorList>
    </citation>
    <scope>IDENTIFICATION</scope>
    <source>
        <strain evidence="17">LVP_AGWG</strain>
    </source>
</reference>
<feature type="coiled-coil region" evidence="14">
    <location>
        <begin position="4978"/>
        <end position="5020"/>
    </location>
</feature>
<dbReference type="PROSITE" id="PS00019">
    <property type="entry name" value="ACTININ_1"/>
    <property type="match status" value="1"/>
</dbReference>
<dbReference type="FunFam" id="1.20.58.60:FF:000169">
    <property type="entry name" value="nesprin-1 isoform X1"/>
    <property type="match status" value="1"/>
</dbReference>
<proteinExistence type="inferred from homology"/>
<dbReference type="InterPro" id="IPR057057">
    <property type="entry name" value="Spectrin_SYNE1"/>
</dbReference>
<feature type="coiled-coil region" evidence="14">
    <location>
        <begin position="4843"/>
        <end position="4909"/>
    </location>
</feature>
<dbReference type="EnsemblMetazoa" id="AAEL025410-RA">
    <property type="protein sequence ID" value="AAEL025410-PA"/>
    <property type="gene ID" value="AAEL025410"/>
</dbReference>
<dbReference type="PROSITE" id="PS00020">
    <property type="entry name" value="ACTININ_2"/>
    <property type="match status" value="1"/>
</dbReference>
<dbReference type="InterPro" id="IPR001589">
    <property type="entry name" value="Actinin_actin-bd_CS"/>
</dbReference>
<keyword evidence="11" id="KW-0009">Actin-binding</keyword>
<feature type="coiled-coil region" evidence="14">
    <location>
        <begin position="5580"/>
        <end position="5621"/>
    </location>
</feature>
<sequence>MSGPPNINNGPPSGSGRGWLRTPPPTYFRSPSPWVPPGSTANIQGPGSLTGSSESQYFSRYNASPTYLVQPVYRYQHGEEINEIQNQNPVNVNVALQSNTQSQAAYDNVISRTSERHTKKEVTSTHVQQIRHLSPSHHSSSIVPPVAKKITSSSQRMQPMQSLPSIIQVERPQSRGPNVRYQTPSVQYAHFEHPSNTEPSNQPQYVIYDYSGEAGPTTAEIIANQSQDYVDEKLAEYQATIHLLQDEQERVQKKTFVNWINSFLIKRNPPLKIVDLIHDLKDGTKLLALLEVLSGQRLPMEKGKILRRPHYLSNINTALQFLISKRIKLVNINPSDIVDGRPAVVLGLIWTIILYFQIEENSRILYYLNENLSGSVSSLDSSSASCIPSPNKPLLQESTTNKASQEMLKQGPKKTLLSWVNNALPKQSGLEIRDFGASWRDGYAFLSLIDAIKTNVINIADMKRHNNRYRLDTAFDVAETELGIARLLDAEDVDVNCPDEKSIMTYVAQFLHKYPDVKNINSKSESERELFDLLTWLHSIVRYYDDLNGNYPNKYDMYEKLDQEKSNKYSIYKKVKNIHAGKLTPEVQDLNDYWLRFEQHLQKWLWFLDCNLGGQFGVIGLWLSNGEKLLNDSDIPYNMNEETASLISKKLEAHKQFFAAYPEVYATFNEIKTTSAAINIPGNQLANLGKRLFDIENVAKQRRIKLKFLEHKCCLIAFLNLLDNKINGVKYNNEDVVKQSLEQLKNFVTRNQIMQEFEKALIDMRQVIDEYKVDGNISKKEEYNIDIFLREIEDRWKNVSSRLICTETMLEDVLSHWKRWKNLTDDLEKWIAAAHNALNAMEDENIEFFQNLGVYKEKYEQLAETYNILKSTCDYETANKIENIYKQLAMHWEQIFQYSKQYLHVGDILQHRQKFKKDAALLSAWIQKAETTLSRNNLQTSNDIKQSEAEIKQIACEIESQEELFKSVSRSFQALIKEYSRDEVDKMMTLMKKEKEALVCIRAQIPIKLHLFHQLLTQQDALEAGHREITEWLDEAENLLISYAFSNERQHTSANLEKHKNFFSRTLYYKSMLESKNNVFHNLLKLTNTDNSVNMHDLSTKMKQLNERFSYVINNANDWENKLHENLKAWAKFNDSQQKVYNFLRQAESWQNATVPLEKQSDVLNQLEFFNHADQTIVNILESNTEELLKYLPPNEQRIMISEIESLQKQWSSVISNIPRHIMKLEFRLNEIVFFNHMAQIEKELNAEEQAYNCNENYETIVQRNEDFFKTNDLQKVEKVLAALEKISYIYAEQFLNDRVLCQQYQLANNAWIEMCKRIENVKNILHKIPAQWAAYRNKFEEMTNWMNHVDQSLKRIMIEKETLEQFEQEKITFQLRELMNICFEADNRREDMKWLVKTLDFLLNHTNEEQATMEQTKIETLITRYKSLIPTIETTMVKTEIFAKCYTYRHETEEICNLLDRIKMQSKQAATPECYINVNNMIEEQNISLKELDNQRGHIMKMLQKGKDLSKNANAPEFVSKTTKALETTWNETYNEAAEKLKTLRIVQKTWSDFNTQKGNIEKLLNTAEMELRSITPLQTDPTSVTQDLETKKQLAMNLKQASSKSFLQLNDLCRELGSFIRPTAIQLLEKETADLQNRVINTVNFVEKRIDYLADYNDKWNEYKQRLENLKNWVGNVYPKMVASIKQQQITPADRLQKAAQLENVLCEKIKTLDILNASASDLASKEGNLTEMKRLKNEAQRLQVTFSELNNALSVEKEQVNQDLQRWDQFNNEIGKIKFWIEQINLPQQNKICTLEDATLLQSKLNDLNEQCKKTFIELQTLSQLCQNIKYGINPTDEVDKCYAAVTDVHENVQHMKGKLDKLLQNLSVMDTELEKIHIFINEANGKLRDFSAVNLEHLPLDKLDNKIKMLRLFNNEISEQQAKLISLVHIFDQINGILDDGIPTLKNKLQEPKDQLSNLSDVVRCLINEYYKRILVQQSFNAKMIDFSNWMDQMTTSVGDIEETMLDEIDLALQKAHYLLQQHAGKQDAFNEIYSGIKHGSLSPVIGDSAVVDETYSSLASNYQNIEDNLQSYITYLKKWAEFLHWYRGLNNQIEHMNDNELRYDLADENELKEVMNNVANYKQDIHSWKQDMTTVELHPKVNIRDQKGNKISAISLIVDLENKIEKIKCHCDAKANEIKDIKQRATIFQENQQKIVANLNSISDKLKNIVKNARLSNIVDSLEELSALNNDLSNECSFKAQIHYEGTLLMKQEGIPMNNIQEPLAALDKELNNIQLDIEETIDAFINVRDNYNDFNRFNMAFNAELKNITTVNKSTGITAHNKQSIIEKLDQLKTSSESMKKIKKNADGVSNKGNEIVKSFCKYNPLDCENLLEIIRQNNDAFKLNLDQLIENSNGLNHKLALYKQIEEMGQDMISWLETTDDQFNRVEDNPCETEHKLNNFKIELPNQLVCKRNFHELVGEYKQITNNFIPQPIESVETIVETMFAKIQSRFEDLNSKMNEYAETEKNFKERIKMMIEKLYNIREDVMSCDDATLDVNKQLRNLEKLQTLRNTTNSVGIEITDLKNLAVNSEIKLDSIKETTTSRELNSLEHRFGMVMNNLNEVDSKLNKAVEKAFKDKISAIDRNVSSQLEKLKWCQPELNSDKYNLEMKKSTMSDIEQSTFEYESHLISLSELLTSLGNVLTPSKVSHLKEEKEEVQKNFTFLKSECNKVKSALNSNIALWEEYERNSGEIIERLKEIEKKHKMETVLLIDLTLLEDKISETKRTHKALTEFESNLRKLHEVANNINFLNPESRAMILVHQLQTRFNTFEKYFSFLLNRLSDVNSKNKQFNLLLKEKLHFIEDIKPRLACFDKASEKDLDELKSYRAKIIAQEQSINDTCSLGESLYVEVNPECREAIRMEVLALRNAYHSVLDGCNSLMKEMETNMINRKTIDESHEQLLTWLHDLKTMFHGMPSVCETLQLKKSTMLDCKALIKDANYHKTNVEQLQKRSAKLYSTDAFTNINDTCVQYTSLINHLQQRMTVYETAVKDHEQFNSLLEKSRDWLLKLQSQTNDVFNNEIDLNGIKIEEHLLVIDNTLSEEDIVLDSLNDAYNQFTIVLAQTAEAGHSDLLKTFEECKKNWIQFFEKCRMVKSKLSDFVNQIAIAHRSLDDCSTMLNQTKIKIRDLSCQIAVNPKNDVLTHLEALHKEIEDQGVKVSNILQKYNSLKMNNDLSAKSYNVQNEYRNVLKLCTDAIDKANAVILDQADFDKAYDEFLNVIINHLKSLDEFEQMVGDLTTLQNRQIILKEIAYKRLDDGNTLEELIARGENLYSQTSPESRDIVRTKLLELRMQWDKFSDKLEATSQKVDQCILQLGEFNLQQEQLSKWLKDIEMSMKITAELKSNIQDKRSQYQNHKLMHQEIISQNALVDSVCNKAQNLLLLTDDQHLETYLTSIKDTYQNIVQQSNELLINLNECVNAHNTYNTVLGKLKMWITEEKDKITACDDEGGEKQEINKRIETLNRIKQERPRGNELLNQLLQSHDLNKRSTASQGISVAEEEINTIKSNMESLDRYMNETIECQTRCWSNWTEFDQHLEMLTKWCRSMETIFREQKLFDTIQQKQNQLQVYRTNLEQINDKQKDVDDFVTNAQALFSKTGVEKVKFYINQLINRYQLLLVLSKEVVNRAQNIVNDHGSYDERLVDCRGWLMNMDDSVKLLSSERDPNAHKIMMLNINIEKEKLENYLPALITASEKVLTETSSQGRETIRNDVKDIKERFDNVMATLTNVKKQFDIRSVQWSTYHESLQQVLSWLDTTEKKIDNSETQSWNTMQEIRSKLFKYKSLTQEISGQKRVIDSLSEKTANVFVTEDDDVASKVQFIIQRYEVLKQSSSDIVVNLEQSLSLLNRFNELQKSHIDEQEELLNNLKQLSDISGSRQVVQEKLQKVQELQLVIPLKIESFGDLNKVITENSGIISYGAKINMEKDLTKIQHKFESLSNAINDTKFELEKRLQLWNAYQNELDEINSFLSGVEDYMRSHGLKNTLLEKQEQHELYQTLCGKLKHKHLSFDSLHDKSSELLQSSGDAKISINMQQIKSRMQSVENAIKELSKKCEQAYEEHKTYMSKYDESISKLNQIKETFDDCKRNHQNNLEEVIKTINALLTTHNAINVQCTLVSDLGEKLYSSTATEGQQVLRKEIQDLLLRYERLFDEIASYHKQCEAKSTKLSGFKEKLDQIQQWLSCIGSSLIGDMNLKPTLDEKIAQQQAYIDLLNDIKNHKPEMNNIQELLNNLKQEDVEADTVYIAVNKSYNEYFDKCQNFVNAYELIVSNHRQYCKAVLETSDYIDANHNTIELWGETDLDQVSLLTNLDRLNELKKSIIAESNRIEQIRALGELTIPDTSDEGKANIRLQIDISQQEWEGLLVAVDSTIEKLQSKIVEWNDYDKQRSDCNSWIRDVDTKVHSIDLKATLNEKKATLDYLKSLQGEVKAKELEIDSFTEKAQLLYRGYLSSRNSQISELAIKYQQTSNRVKELTTRWQQYVINHQELESQISNCKDWLNSMKEKLNFCADQSTTSEKELQSKLKLIQDFIVNKDEGTSKIQNLMDLAQQVLTCTTSTGHEVINKSVSALQEEWSALTMKMVDVKSNLDEAINQWSGFLDQINDLRKNIECMENEFKIYSEFQPTMAEKRAQLDRIKNSEEKIRVQRIEIEPLKQKVVEMCSLGQQTQAASTAQQILGKFDYVADQIKKLLTEREDQYRDHRLYKEAYDDLLNWINRAREKLPCVKQQSLSDKLSIDNAIAPLDSLMNKKAQGELLVEHLVHTGEVVMASTSTKGKELIKSDIDGLKNSFSNLFKEISEQKRNLEKTISMLREYKEEYERLSEWLQQIDIIVKNNKLAMSSNLQEKEKQVNDMRELVERLNKGQSEIDKFNAFAAPLLQSHLDSYIGNQLRHLNSRYQVQINIAKDVLKKVETNYDLHKDYKEYLQKANAWIENAKEIVRFSTDNVENASKENLEKRLEKIIELIQQRDQAQNLVNNTVNTGEKVVKNTKSDGKEVINTELKEIQTNWDRLVKKMSNAKVCLETSLLQWADYSSSYNHLQKWIQDRESKLQRVSEQKVVRFKTGTPTSISSGLNERRANLRQANDIVQDIVSFEPMIQSVANKASDLHQTSPASEISHKYENLSKQAKEVFAKQKETVELHQAFIDSSNEFAAWIRNAKENLNKCTDYKGDRDSLVSKMTQLKVLESDAPVGQKKLEKALKQAEIACQMVDSEECEAIEKEVAILQEEFDNYCLALKKIGTSLENGIVRWTEYDDQYKIAQKWLDNIEDEMQKYNKMQSSLEEKKCVLEEFQTKLQTLFDWQRELDNLNMKAQILLDICADTRVSNGVTQLTTKYNVLLSIAKETMRRLEQHYQEHQQHNTLYGECHDWLDRMHEKINECDTIPQTVTETESKLNIIKGIRQNLEQGQNKLRYLFELKEKIVLNTESNGASKIAEDTENIKTDYESLMVDINENRQKLMNRLTLLEDIGKLSRVLSEWIEEANGRINESTTLNDLSDTRIALEKYRTIQRETGNYNETTNKIKEKIAGSNNIKNDKITQLLQDYDELISKLNIEIECLENQVNNYEKFKQGLQELYEWMKTTRLNTERLTDYHGDKNHIIEQLGRLKEIQLSFTEGKILLESAQDLGSALLQIVSQEGHNSIKQELLQAKSDWEDIETLTKTVNQELTDVLATWESYIEKTDDITSFVMEYEGKISSFSAENVGEQENSLRELKHIFNLIVTKKNSFEELNDICETLMEKCACSIVRDRTVELQKSYSALLANLQGK</sequence>
<feature type="compositionally biased region" description="Polar residues" evidence="15">
    <location>
        <begin position="39"/>
        <end position="53"/>
    </location>
</feature>
<dbReference type="SMART" id="SM00033">
    <property type="entry name" value="CH"/>
    <property type="match status" value="2"/>
</dbReference>
<dbReference type="SMART" id="SM00150">
    <property type="entry name" value="SPEC"/>
    <property type="match status" value="19"/>
</dbReference>
<keyword evidence="13" id="KW-0539">Nucleus</keyword>
<dbReference type="Pfam" id="PF00435">
    <property type="entry name" value="Spectrin"/>
    <property type="match status" value="1"/>
</dbReference>
<evidence type="ECO:0000259" key="16">
    <source>
        <dbReference type="PROSITE" id="PS50021"/>
    </source>
</evidence>
<evidence type="ECO:0000256" key="3">
    <source>
        <dbReference type="ARBA" id="ARBA00004245"/>
    </source>
</evidence>